<dbReference type="CDD" id="cd07951">
    <property type="entry name" value="ED_3B_N_AMMECR1"/>
    <property type="match status" value="1"/>
</dbReference>
<dbReference type="InterPro" id="IPR027485">
    <property type="entry name" value="AMMECR1_N"/>
</dbReference>
<dbReference type="EMBL" id="JAKNHQ010000003">
    <property type="protein sequence ID" value="MCG4609931.1"/>
    <property type="molecule type" value="Genomic_DNA"/>
</dbReference>
<dbReference type="Pfam" id="PF01871">
    <property type="entry name" value="AMMECR1"/>
    <property type="match status" value="1"/>
</dbReference>
<dbReference type="SUPFAM" id="SSF53213">
    <property type="entry name" value="LigB-like"/>
    <property type="match status" value="1"/>
</dbReference>
<organism evidence="2 3">
    <name type="scientific">Anaeromassilibacillus senegalensis</name>
    <dbReference type="NCBI Taxonomy" id="1673717"/>
    <lineage>
        <taxon>Bacteria</taxon>
        <taxon>Bacillati</taxon>
        <taxon>Bacillota</taxon>
        <taxon>Clostridia</taxon>
        <taxon>Eubacteriales</taxon>
        <taxon>Acutalibacteraceae</taxon>
        <taxon>Anaeromassilibacillus</taxon>
    </lineage>
</organism>
<evidence type="ECO:0000313" key="2">
    <source>
        <dbReference type="EMBL" id="MCG4609931.1"/>
    </source>
</evidence>
<sequence>MSIVGAFIVPHPPIILPEVGKGEEKDIQKTIDAYRKVAQCIAAFKPETIVLTSPHSVMYADYFHISPGESAWGDMRQFGAPDVEIGVEYDTEFVQELSGQAKKQNLPAGTMGERKRALDHGTLIPLYFLNMCYTDYRLVRIGLSGLSPLDHYRLGKCIAQAAESLDRRVVFIASGDLSHRLKEDGPYGYTPEGPEFDAQVTNAMMRGDFLRFLEFDEAFCETAAECGLRSFQVMAGALDGKAVKSELLSYEGTFGVGYGVASFWVAGEDGSRRFGEQYEKRQRAFLDQAKQKEDAYVRLARKALETYVRTGERIKRPLEAPAEMCSQAAGVFVSLKKDGQLRGCIGTIEPETVCVADEIIENAISAGTHDPRFHSVAEEELGQLLYSVDVLGKPERVASVAELDAKRYGVIVSKGWKRGLLLPNLEGVNTPEQQISIALKKAGIRPSEEYTIERFEVTRHK</sequence>
<name>A0ABS9MGT4_9FIRM</name>
<dbReference type="InterPro" id="IPR023473">
    <property type="entry name" value="AMMECR1"/>
</dbReference>
<dbReference type="Gene3D" id="3.40.830.10">
    <property type="entry name" value="LigB-like"/>
    <property type="match status" value="1"/>
</dbReference>
<dbReference type="NCBIfam" id="TIGR04336">
    <property type="entry name" value="AmmeMemoSam_B"/>
    <property type="match status" value="1"/>
</dbReference>
<dbReference type="PROSITE" id="PS51112">
    <property type="entry name" value="AMMECR1"/>
    <property type="match status" value="1"/>
</dbReference>
<accession>A0ABS9MGT4</accession>
<dbReference type="InterPro" id="IPR002733">
    <property type="entry name" value="AMMECR1_domain"/>
</dbReference>
<dbReference type="PANTHER" id="PTHR13016">
    <property type="entry name" value="AMMECR1 HOMOLOG"/>
    <property type="match status" value="1"/>
</dbReference>
<dbReference type="Proteomes" id="UP001298681">
    <property type="component" value="Unassembled WGS sequence"/>
</dbReference>
<reference evidence="2 3" key="1">
    <citation type="submission" date="2022-01" db="EMBL/GenBank/DDBJ databases">
        <title>Collection of gut derived symbiotic bacterial strains cultured from healthy donors.</title>
        <authorList>
            <person name="Lin H."/>
            <person name="Kohout C."/>
            <person name="Waligurski E."/>
            <person name="Pamer E.G."/>
        </authorList>
    </citation>
    <scope>NUCLEOTIDE SEQUENCE [LARGE SCALE GENOMIC DNA]</scope>
    <source>
        <strain evidence="2 3">DFI.7.58</strain>
    </source>
</reference>
<dbReference type="Pfam" id="PF02900">
    <property type="entry name" value="LigB"/>
    <property type="match status" value="1"/>
</dbReference>
<keyword evidence="3" id="KW-1185">Reference proteome</keyword>
<gene>
    <name evidence="2" type="primary">amrA</name>
    <name evidence="2" type="ORF">L0P57_03120</name>
</gene>
<dbReference type="NCBIfam" id="TIGR04335">
    <property type="entry name" value="AmmeMemoSam_A"/>
    <property type="match status" value="1"/>
</dbReference>
<dbReference type="RefSeq" id="WP_237966409.1">
    <property type="nucleotide sequence ID" value="NZ_JAKNHQ010000003.1"/>
</dbReference>
<feature type="domain" description="AMMECR1" evidence="1">
    <location>
        <begin position="291"/>
        <end position="461"/>
    </location>
</feature>
<proteinExistence type="predicted"/>
<dbReference type="PANTHER" id="PTHR13016:SF0">
    <property type="entry name" value="AMME SYNDROME CANDIDATE GENE 1 PROTEIN"/>
    <property type="match status" value="1"/>
</dbReference>
<protein>
    <submittedName>
        <fullName evidence="2">AmmeMemoRadiSam system protein A</fullName>
    </submittedName>
</protein>
<evidence type="ECO:0000313" key="3">
    <source>
        <dbReference type="Proteomes" id="UP001298681"/>
    </source>
</evidence>
<dbReference type="InterPro" id="IPR027623">
    <property type="entry name" value="AmmeMemoSam_A"/>
</dbReference>
<evidence type="ECO:0000259" key="1">
    <source>
        <dbReference type="PROSITE" id="PS51112"/>
    </source>
</evidence>
<dbReference type="Gene3D" id="3.30.700.20">
    <property type="entry name" value="Hypothetical protein ph0010, domain 1"/>
    <property type="match status" value="1"/>
</dbReference>
<dbReference type="InterPro" id="IPR004183">
    <property type="entry name" value="Xdiol_dOase_suB"/>
</dbReference>
<comment type="caution">
    <text evidence="2">The sequence shown here is derived from an EMBL/GenBank/DDBJ whole genome shotgun (WGS) entry which is preliminary data.</text>
</comment>
<dbReference type="SUPFAM" id="SSF143447">
    <property type="entry name" value="AMMECR1-like"/>
    <property type="match status" value="1"/>
</dbReference>
<dbReference type="Gene3D" id="3.30.1490.150">
    <property type="entry name" value="Hypothetical protein ph0010, domain 2"/>
    <property type="match status" value="1"/>
</dbReference>
<dbReference type="InterPro" id="IPR036071">
    <property type="entry name" value="AMMECR1_dom_sf"/>
</dbReference>